<dbReference type="PANTHER" id="PTHR31956">
    <property type="entry name" value="NON-SPECIFIC PHOSPHOLIPASE C4-RELATED"/>
    <property type="match status" value="1"/>
</dbReference>
<dbReference type="Pfam" id="PF10282">
    <property type="entry name" value="Lactonase"/>
    <property type="match status" value="1"/>
</dbReference>
<dbReference type="SUPFAM" id="SSF53649">
    <property type="entry name" value="Alkaline phosphatase-like"/>
    <property type="match status" value="1"/>
</dbReference>
<dbReference type="InterPro" id="IPR011045">
    <property type="entry name" value="N2O_reductase_N"/>
</dbReference>
<sequence>MTELSRRRLLGSALGIGGLTAAASLLPPNLRRAIAEPVRDPGGLRDIEHVVILMQENRSFDHYFGTMRGVRGFDDPHAVTLPGGRPVFYQPDPANPDGYLLPFHLDTLTTSSQAIPSTSHAWKVQHAAVNGGRMDNWVPAHRKADGEQHGPYTMGYYERDDIPFHFALAESFTLCDAYHCSVLGPTWPNRLYHWTGTVDPGGRFGGPIISNVIPEPYRWTTYPERLTKAGVSWHVYQQEDDYGCNPLEFFKSFQDASPGDPLYEHGLTIAPADQFARDAREGRLPTVSWIIPTSPQCEHPDYLPASGADFLAQQLDAVAANPDVWRKTVFIVNYDENDGLFDHVVPPMPPPGTADEFVGGLPIGGGIRVPCFIVSPWTQGGFVASEPFDHTSVLRFLEVVTGVREPNISAWRRKAFGDLTSALGLPSPRPFPELPGTRDELWRAEHDVATLPPAAFPGADQSPPHQDSRAARGPATAAPVGPGAQGGSRPYARSRIIENDTTHKGDFPHGTAGTNFPGIQDSAPKTGPLTGTHVYAAGIVSNTISVVDPQAHTLVASVDAGINPFGIARTPDGRKLYISNSGAGDVSVFDTTKGRIVTAVTVGVYPHGVATAPDGAYVYVADTGPDPGPDGSRSLSVIDTAADKVCDTWRTGLAPRCVAPGPDGRTLYVTCTDGLSVLDTEDGGTRRTLAGLGRAGGVAVHPDGRRVYVADTRQNTLSVIDGRTLRVGERVRVGRNPWQVAVSPDGTRVYVTCANDDTVTVLDATGKRIATVRVKHIPTAVIAVGDTVWVSTNASSTLEAIDAKTLKVVGSTPLGLATSPSGLAVA</sequence>
<feature type="region of interest" description="Disordered" evidence="9">
    <location>
        <begin position="452"/>
        <end position="491"/>
    </location>
</feature>
<evidence type="ECO:0000256" key="7">
    <source>
        <dbReference type="ARBA" id="ARBA00023026"/>
    </source>
</evidence>
<keyword evidence="7" id="KW-0843">Virulence</keyword>
<dbReference type="SUPFAM" id="SSF50974">
    <property type="entry name" value="Nitrous oxide reductase, N-terminal domain"/>
    <property type="match status" value="1"/>
</dbReference>
<evidence type="ECO:0000313" key="10">
    <source>
        <dbReference type="EMBL" id="GAA0381342.1"/>
    </source>
</evidence>
<feature type="compositionally biased region" description="Low complexity" evidence="9">
    <location>
        <begin position="471"/>
        <end position="482"/>
    </location>
</feature>
<accession>A0ABN0Y4E8</accession>
<keyword evidence="5" id="KW-0964">Secreted</keyword>
<comment type="cofactor">
    <cofactor evidence="1">
        <name>Cu cation</name>
        <dbReference type="ChEBI" id="CHEBI:23378"/>
    </cofactor>
</comment>
<comment type="catalytic activity">
    <reaction evidence="8">
        <text>a 1,2-diacyl-sn-glycero-3-phosphocholine + H2O = phosphocholine + a 1,2-diacyl-sn-glycerol + H(+)</text>
        <dbReference type="Rhea" id="RHEA:10604"/>
        <dbReference type="ChEBI" id="CHEBI:15377"/>
        <dbReference type="ChEBI" id="CHEBI:15378"/>
        <dbReference type="ChEBI" id="CHEBI:17815"/>
        <dbReference type="ChEBI" id="CHEBI:57643"/>
        <dbReference type="ChEBI" id="CHEBI:295975"/>
        <dbReference type="EC" id="3.1.4.3"/>
    </reaction>
    <physiologicalReaction direction="left-to-right" evidence="8">
        <dbReference type="Rhea" id="RHEA:10605"/>
    </physiologicalReaction>
</comment>
<name>A0ABN0Y4E8_9ACTN</name>
<dbReference type="Pfam" id="PF04185">
    <property type="entry name" value="Phosphoesterase"/>
    <property type="match status" value="1"/>
</dbReference>
<dbReference type="Gene3D" id="3.40.720.10">
    <property type="entry name" value="Alkaline Phosphatase, subunit A"/>
    <property type="match status" value="2"/>
</dbReference>
<proteinExistence type="inferred from homology"/>
<dbReference type="InterPro" id="IPR017850">
    <property type="entry name" value="Alkaline_phosphatase_core_sf"/>
</dbReference>
<dbReference type="InterPro" id="IPR011964">
    <property type="entry name" value="YVTN_b-propeller_repeat"/>
</dbReference>
<keyword evidence="6" id="KW-0378">Hydrolase</keyword>
<evidence type="ECO:0000256" key="3">
    <source>
        <dbReference type="ARBA" id="ARBA00009717"/>
    </source>
</evidence>
<dbReference type="InterPro" id="IPR006311">
    <property type="entry name" value="TAT_signal"/>
</dbReference>
<evidence type="ECO:0000256" key="2">
    <source>
        <dbReference type="ARBA" id="ARBA00004191"/>
    </source>
</evidence>
<evidence type="ECO:0000256" key="1">
    <source>
        <dbReference type="ARBA" id="ARBA00001935"/>
    </source>
</evidence>
<reference evidence="10 11" key="1">
    <citation type="journal article" date="2019" name="Int. J. Syst. Evol. Microbiol.">
        <title>The Global Catalogue of Microorganisms (GCM) 10K type strain sequencing project: providing services to taxonomists for standard genome sequencing and annotation.</title>
        <authorList>
            <consortium name="The Broad Institute Genomics Platform"/>
            <consortium name="The Broad Institute Genome Sequencing Center for Infectious Disease"/>
            <person name="Wu L."/>
            <person name="Ma J."/>
        </authorList>
    </citation>
    <scope>NUCLEOTIDE SEQUENCE [LARGE SCALE GENOMIC DNA]</scope>
    <source>
        <strain evidence="10 11">JCM 4565</strain>
    </source>
</reference>
<evidence type="ECO:0000256" key="6">
    <source>
        <dbReference type="ARBA" id="ARBA00022801"/>
    </source>
</evidence>
<dbReference type="Proteomes" id="UP001500063">
    <property type="component" value="Unassembled WGS sequence"/>
</dbReference>
<dbReference type="InterPro" id="IPR019405">
    <property type="entry name" value="Lactonase_7-beta_prop"/>
</dbReference>
<dbReference type="EMBL" id="BAAABW010000042">
    <property type="protein sequence ID" value="GAA0381342.1"/>
    <property type="molecule type" value="Genomic_DNA"/>
</dbReference>
<dbReference type="CDD" id="cd16014">
    <property type="entry name" value="PLC"/>
    <property type="match status" value="1"/>
</dbReference>
<keyword evidence="11" id="KW-1185">Reference proteome</keyword>
<dbReference type="PROSITE" id="PS51318">
    <property type="entry name" value="TAT"/>
    <property type="match status" value="1"/>
</dbReference>
<organism evidence="10 11">
    <name type="scientific">Streptomyces blastmyceticus</name>
    <dbReference type="NCBI Taxonomy" id="68180"/>
    <lineage>
        <taxon>Bacteria</taxon>
        <taxon>Bacillati</taxon>
        <taxon>Actinomycetota</taxon>
        <taxon>Actinomycetes</taxon>
        <taxon>Kitasatosporales</taxon>
        <taxon>Streptomycetaceae</taxon>
        <taxon>Streptomyces</taxon>
    </lineage>
</organism>
<dbReference type="Gene3D" id="2.130.10.10">
    <property type="entry name" value="YVTN repeat-like/Quinoprotein amine dehydrogenase"/>
    <property type="match status" value="2"/>
</dbReference>
<dbReference type="PANTHER" id="PTHR31956:SF1">
    <property type="entry name" value="NON-SPECIFIC PHOSPHOLIPASE C1"/>
    <property type="match status" value="1"/>
</dbReference>
<comment type="caution">
    <text evidence="10">The sequence shown here is derived from an EMBL/GenBank/DDBJ whole genome shotgun (WGS) entry which is preliminary data.</text>
</comment>
<dbReference type="NCBIfam" id="TIGR02276">
    <property type="entry name" value="beta_rpt_yvtn"/>
    <property type="match status" value="3"/>
</dbReference>
<evidence type="ECO:0000256" key="5">
    <source>
        <dbReference type="ARBA" id="ARBA00022512"/>
    </source>
</evidence>
<evidence type="ECO:0000256" key="9">
    <source>
        <dbReference type="SAM" id="MobiDB-lite"/>
    </source>
</evidence>
<keyword evidence="5" id="KW-0134">Cell wall</keyword>
<dbReference type="InterPro" id="IPR007312">
    <property type="entry name" value="Phosphoesterase"/>
</dbReference>
<evidence type="ECO:0000313" key="11">
    <source>
        <dbReference type="Proteomes" id="UP001500063"/>
    </source>
</evidence>
<gene>
    <name evidence="10" type="ORF">GCM10010319_69750</name>
</gene>
<dbReference type="InterPro" id="IPR015943">
    <property type="entry name" value="WD40/YVTN_repeat-like_dom_sf"/>
</dbReference>
<protein>
    <recommendedName>
        <fullName evidence="4">phospholipase C</fullName>
        <ecNumber evidence="4">3.1.4.3</ecNumber>
    </recommendedName>
</protein>
<dbReference type="EC" id="3.1.4.3" evidence="4"/>
<evidence type="ECO:0000256" key="8">
    <source>
        <dbReference type="ARBA" id="ARBA00048421"/>
    </source>
</evidence>
<comment type="similarity">
    <text evidence="3">Belongs to the bacterial phospholipase C family.</text>
</comment>
<evidence type="ECO:0000256" key="4">
    <source>
        <dbReference type="ARBA" id="ARBA00012018"/>
    </source>
</evidence>
<comment type="subcellular location">
    <subcellularLocation>
        <location evidence="2">Secreted</location>
        <location evidence="2">Cell wall</location>
    </subcellularLocation>
</comment>